<feature type="compositionally biased region" description="Acidic residues" evidence="1">
    <location>
        <begin position="16"/>
        <end position="45"/>
    </location>
</feature>
<organism evidence="2">
    <name type="scientific">marine metagenome</name>
    <dbReference type="NCBI Taxonomy" id="408172"/>
    <lineage>
        <taxon>unclassified sequences</taxon>
        <taxon>metagenomes</taxon>
        <taxon>ecological metagenomes</taxon>
    </lineage>
</organism>
<proteinExistence type="predicted"/>
<dbReference type="EMBL" id="UINC01135504">
    <property type="protein sequence ID" value="SVD19691.1"/>
    <property type="molecule type" value="Genomic_DNA"/>
</dbReference>
<reference evidence="2" key="1">
    <citation type="submission" date="2018-05" db="EMBL/GenBank/DDBJ databases">
        <authorList>
            <person name="Lanie J.A."/>
            <person name="Ng W.-L."/>
            <person name="Kazmierczak K.M."/>
            <person name="Andrzejewski T.M."/>
            <person name="Davidsen T.M."/>
            <person name="Wayne K.J."/>
            <person name="Tettelin H."/>
            <person name="Glass J.I."/>
            <person name="Rusch D."/>
            <person name="Podicherti R."/>
            <person name="Tsui H.-C.T."/>
            <person name="Winkler M.E."/>
        </authorList>
    </citation>
    <scope>NUCLEOTIDE SEQUENCE</scope>
</reference>
<dbReference type="AlphaFoldDB" id="A0A382TE53"/>
<evidence type="ECO:0000313" key="2">
    <source>
        <dbReference type="EMBL" id="SVD19691.1"/>
    </source>
</evidence>
<evidence type="ECO:0000256" key="1">
    <source>
        <dbReference type="SAM" id="MobiDB-lite"/>
    </source>
</evidence>
<feature type="compositionally biased region" description="Basic and acidic residues" evidence="1">
    <location>
        <begin position="139"/>
        <end position="157"/>
    </location>
</feature>
<sequence>LADLKAEFAKIMGDEAPAEEPELEMEPEIEPELEMEPEMEEAGVYEDTKSEDDSKEEVDETKDEEADEKTEEIEEGAELKAAPVSMPAGDDGKASPVGPGDNKQGGTTVDMSKKSSDGSKKGLTGDAKDMNVTGPQEAGDLKAEPKGHGAEKKGKAE</sequence>
<gene>
    <name evidence="2" type="ORF">METZ01_LOCUS372545</name>
</gene>
<name>A0A382TE53_9ZZZZ</name>
<feature type="compositionally biased region" description="Acidic residues" evidence="1">
    <location>
        <begin position="53"/>
        <end position="76"/>
    </location>
</feature>
<protein>
    <submittedName>
        <fullName evidence="2">Uncharacterized protein</fullName>
    </submittedName>
</protein>
<feature type="compositionally biased region" description="Basic and acidic residues" evidence="1">
    <location>
        <begin position="111"/>
        <end position="120"/>
    </location>
</feature>
<accession>A0A382TE53</accession>
<feature type="non-terminal residue" evidence="2">
    <location>
        <position position="1"/>
    </location>
</feature>
<feature type="region of interest" description="Disordered" evidence="1">
    <location>
        <begin position="1"/>
        <end position="157"/>
    </location>
</feature>